<dbReference type="PANTHER" id="PTHR43172:SF1">
    <property type="entry name" value="ADENYLOSUCCINATE LYASE"/>
    <property type="match status" value="1"/>
</dbReference>
<keyword evidence="4" id="KW-1185">Reference proteome</keyword>
<dbReference type="InterPro" id="IPR019468">
    <property type="entry name" value="AdenyloSucc_lyase_C"/>
</dbReference>
<protein>
    <submittedName>
        <fullName evidence="3">Adenylosuccinate lyase family protein</fullName>
    </submittedName>
</protein>
<dbReference type="EMBL" id="SDHX01000002">
    <property type="protein sequence ID" value="RXK53673.1"/>
    <property type="molecule type" value="Genomic_DNA"/>
</dbReference>
<sequence>MNVGLFDSFITRGWYNAAARRVWSDTGTLQAWLKVEACLAWAQGELGVIPREAAQEIDRHVDIGGFDLDRLTEDIAFAQHPFVPVLRQFEKLCGEPAAGYLHWGATTQNIFDTANALQMAETHALTLGFLDEAIARLAVLAQEHRLTLQAGRTHGQHALPMTFGFKVAGWLDELVRDRARLAERFASSFVVCMGGAIGTFAAMGPRGPEVERLMAEKLGLQAAGLPARASCDRICDYLSTLALLAGTTEKIARDIVFLQRTEVGEVAESFHLGKVGSSTMAQKRNPSTSLMLISMARLLRSRVTLCLECMARMDEGDSSATNVNDVTLPEIAVLAVSLAETLQRLVAGLTVSPKAMAHNARLTHGLIVSEAVMMRLTESMGRHEAHHLLYEVAQRAISEGLPFLELLREQLLVRGKDLPAGLNGALAVENYVGESARLADEAVARARRGLATIPA</sequence>
<comment type="caution">
    <text evidence="3">The sequence shown here is derived from an EMBL/GenBank/DDBJ whole genome shotgun (WGS) entry which is preliminary data.</text>
</comment>
<dbReference type="Gene3D" id="1.20.200.10">
    <property type="entry name" value="Fumarase/aspartase (Central domain)"/>
    <property type="match status" value="1"/>
</dbReference>
<dbReference type="Gene3D" id="1.10.40.30">
    <property type="entry name" value="Fumarase/aspartase (C-terminal domain)"/>
    <property type="match status" value="1"/>
</dbReference>
<reference evidence="3 4" key="1">
    <citation type="submission" date="2019-01" db="EMBL/GenBank/DDBJ databases">
        <title>Lacunisphaera sp. strain TWA-58.</title>
        <authorList>
            <person name="Chen W.-M."/>
        </authorList>
    </citation>
    <scope>NUCLEOTIDE SEQUENCE [LARGE SCALE GENOMIC DNA]</scope>
    <source>
        <strain evidence="3 4">TWA-58</strain>
    </source>
</reference>
<gene>
    <name evidence="3" type="ORF">ESB00_18470</name>
</gene>
<dbReference type="SMART" id="SM00998">
    <property type="entry name" value="ADSL_C"/>
    <property type="match status" value="1"/>
</dbReference>
<dbReference type="InterPro" id="IPR020557">
    <property type="entry name" value="Fumarate_lyase_CS"/>
</dbReference>
<evidence type="ECO:0000259" key="2">
    <source>
        <dbReference type="SMART" id="SM00998"/>
    </source>
</evidence>
<dbReference type="InterPro" id="IPR008948">
    <property type="entry name" value="L-Aspartase-like"/>
</dbReference>
<feature type="domain" description="Adenylosuccinate lyase C-terminal" evidence="2">
    <location>
        <begin position="364"/>
        <end position="443"/>
    </location>
</feature>
<dbReference type="AlphaFoldDB" id="A0A4Q1C5Q7"/>
<dbReference type="InterPro" id="IPR022761">
    <property type="entry name" value="Fumarate_lyase_N"/>
</dbReference>
<proteinExistence type="predicted"/>
<evidence type="ECO:0000313" key="4">
    <source>
        <dbReference type="Proteomes" id="UP000290218"/>
    </source>
</evidence>
<dbReference type="Proteomes" id="UP000290218">
    <property type="component" value="Unassembled WGS sequence"/>
</dbReference>
<dbReference type="InterPro" id="IPR000362">
    <property type="entry name" value="Fumarate_lyase_fam"/>
</dbReference>
<dbReference type="PRINTS" id="PR00149">
    <property type="entry name" value="FUMRATELYASE"/>
</dbReference>
<keyword evidence="1 3" id="KW-0456">Lyase</keyword>
<dbReference type="GO" id="GO:0005829">
    <property type="term" value="C:cytosol"/>
    <property type="evidence" value="ECO:0007669"/>
    <property type="project" value="TreeGrafter"/>
</dbReference>
<dbReference type="Pfam" id="PF10397">
    <property type="entry name" value="ADSL_C"/>
    <property type="match status" value="1"/>
</dbReference>
<name>A0A4Q1C5Q7_9BACT</name>
<dbReference type="PRINTS" id="PR00145">
    <property type="entry name" value="ARGSUCLYASE"/>
</dbReference>
<accession>A0A4Q1C5Q7</accession>
<dbReference type="GO" id="GO:0044208">
    <property type="term" value="P:'de novo' AMP biosynthetic process"/>
    <property type="evidence" value="ECO:0007669"/>
    <property type="project" value="TreeGrafter"/>
</dbReference>
<dbReference type="CDD" id="cd01597">
    <property type="entry name" value="pCLME"/>
    <property type="match status" value="1"/>
</dbReference>
<organism evidence="3 4">
    <name type="scientific">Oleiharenicola lentus</name>
    <dbReference type="NCBI Taxonomy" id="2508720"/>
    <lineage>
        <taxon>Bacteria</taxon>
        <taxon>Pseudomonadati</taxon>
        <taxon>Verrucomicrobiota</taxon>
        <taxon>Opitutia</taxon>
        <taxon>Opitutales</taxon>
        <taxon>Opitutaceae</taxon>
        <taxon>Oleiharenicola</taxon>
    </lineage>
</organism>
<dbReference type="GO" id="GO:0004018">
    <property type="term" value="F:N6-(1,2-dicarboxyethyl)AMP AMP-lyase (fumarate-forming) activity"/>
    <property type="evidence" value="ECO:0007669"/>
    <property type="project" value="TreeGrafter"/>
</dbReference>
<evidence type="ECO:0000256" key="1">
    <source>
        <dbReference type="ARBA" id="ARBA00023239"/>
    </source>
</evidence>
<dbReference type="GO" id="GO:0070626">
    <property type="term" value="F:(S)-2-(5-amino-1-(5-phospho-D-ribosyl)imidazole-4-carboxamido) succinate lyase (fumarate-forming) activity"/>
    <property type="evidence" value="ECO:0007669"/>
    <property type="project" value="TreeGrafter"/>
</dbReference>
<dbReference type="Pfam" id="PF00206">
    <property type="entry name" value="Lyase_1"/>
    <property type="match status" value="1"/>
</dbReference>
<dbReference type="RefSeq" id="WP_129049591.1">
    <property type="nucleotide sequence ID" value="NZ_SDHX01000002.1"/>
</dbReference>
<dbReference type="PROSITE" id="PS00163">
    <property type="entry name" value="FUMARATE_LYASES"/>
    <property type="match status" value="1"/>
</dbReference>
<dbReference type="SUPFAM" id="SSF48557">
    <property type="entry name" value="L-aspartase-like"/>
    <property type="match status" value="1"/>
</dbReference>
<evidence type="ECO:0000313" key="3">
    <source>
        <dbReference type="EMBL" id="RXK53673.1"/>
    </source>
</evidence>
<dbReference type="OrthoDB" id="9768878at2"/>
<dbReference type="PANTHER" id="PTHR43172">
    <property type="entry name" value="ADENYLOSUCCINATE LYASE"/>
    <property type="match status" value="1"/>
</dbReference>